<reference evidence="1" key="1">
    <citation type="submission" date="2014-09" db="EMBL/GenBank/DDBJ databases">
        <authorList>
            <person name="Magalhaes I.L.F."/>
            <person name="Oliveira U."/>
            <person name="Santos F.R."/>
            <person name="Vidigal T.H.D.A."/>
            <person name="Brescovit A.D."/>
            <person name="Santos A.J."/>
        </authorList>
    </citation>
    <scope>NUCLEOTIDE SEQUENCE</scope>
    <source>
        <tissue evidence="1">Shoot tissue taken approximately 20 cm above the soil surface</tissue>
    </source>
</reference>
<protein>
    <submittedName>
        <fullName evidence="1">Uncharacterized protein</fullName>
    </submittedName>
</protein>
<organism evidence="1">
    <name type="scientific">Arundo donax</name>
    <name type="common">Giant reed</name>
    <name type="synonym">Donax arundinaceus</name>
    <dbReference type="NCBI Taxonomy" id="35708"/>
    <lineage>
        <taxon>Eukaryota</taxon>
        <taxon>Viridiplantae</taxon>
        <taxon>Streptophyta</taxon>
        <taxon>Embryophyta</taxon>
        <taxon>Tracheophyta</taxon>
        <taxon>Spermatophyta</taxon>
        <taxon>Magnoliopsida</taxon>
        <taxon>Liliopsida</taxon>
        <taxon>Poales</taxon>
        <taxon>Poaceae</taxon>
        <taxon>PACMAD clade</taxon>
        <taxon>Arundinoideae</taxon>
        <taxon>Arundineae</taxon>
        <taxon>Arundo</taxon>
    </lineage>
</organism>
<evidence type="ECO:0000313" key="1">
    <source>
        <dbReference type="EMBL" id="JAE22511.1"/>
    </source>
</evidence>
<dbReference type="AlphaFoldDB" id="A0A0A9QEJ7"/>
<accession>A0A0A9QEJ7</accession>
<reference evidence="1" key="2">
    <citation type="journal article" date="2015" name="Data Brief">
        <title>Shoot transcriptome of the giant reed, Arundo donax.</title>
        <authorList>
            <person name="Barrero R.A."/>
            <person name="Guerrero F.D."/>
            <person name="Moolhuijzen P."/>
            <person name="Goolsby J.A."/>
            <person name="Tidwell J."/>
            <person name="Bellgard S.E."/>
            <person name="Bellgard M.I."/>
        </authorList>
    </citation>
    <scope>NUCLEOTIDE SEQUENCE</scope>
    <source>
        <tissue evidence="1">Shoot tissue taken approximately 20 cm above the soil surface</tissue>
    </source>
</reference>
<sequence length="58" mass="6525">MWLHNIRGNGLNRFAQFCTIPFSDVRAHCMLPMWIINPLLPVVHVASTNKTAGNLSGY</sequence>
<dbReference type="EMBL" id="GBRH01175385">
    <property type="protein sequence ID" value="JAE22511.1"/>
    <property type="molecule type" value="Transcribed_RNA"/>
</dbReference>
<proteinExistence type="predicted"/>
<name>A0A0A9QEJ7_ARUDO</name>